<dbReference type="CDD" id="cd11756">
    <property type="entry name" value="GH94N_ChvB_NdvB_1_like"/>
    <property type="match status" value="1"/>
</dbReference>
<dbReference type="SUPFAM" id="SSF74650">
    <property type="entry name" value="Galactose mutarotase-like"/>
    <property type="match status" value="2"/>
</dbReference>
<dbReference type="GO" id="GO:0016757">
    <property type="term" value="F:glycosyltransferase activity"/>
    <property type="evidence" value="ECO:0007669"/>
    <property type="project" value="UniProtKB-KW"/>
</dbReference>
<dbReference type="Proteomes" id="UP000323917">
    <property type="component" value="Chromosome"/>
</dbReference>
<keyword evidence="2 5" id="KW-0808">Transferase</keyword>
<dbReference type="GO" id="GO:0005975">
    <property type="term" value="P:carbohydrate metabolic process"/>
    <property type="evidence" value="ECO:0007669"/>
    <property type="project" value="InterPro"/>
</dbReference>
<dbReference type="InterPro" id="IPR037018">
    <property type="entry name" value="GH65_N"/>
</dbReference>
<proteinExistence type="predicted"/>
<dbReference type="InterPro" id="IPR033432">
    <property type="entry name" value="GH94_catalytic"/>
</dbReference>
<dbReference type="RefSeq" id="WP_148073955.1">
    <property type="nucleotide sequence ID" value="NZ_CP042913.1"/>
</dbReference>
<evidence type="ECO:0000259" key="4">
    <source>
        <dbReference type="Pfam" id="PF17167"/>
    </source>
</evidence>
<feature type="domain" description="Glycosyl hydrolase 94 catalytic" evidence="4">
    <location>
        <begin position="725"/>
        <end position="1149"/>
    </location>
</feature>
<sequence>MTSKTLESATQQLVHHGLNALAQSPAVVQILSDNRITSFLSVAGTGGIRFDGSQAITRWQPDPTCDALGYFFYLRDLESGFYWSLGYQPTCIVPDEFEVTLTPGTFVAKRVDQAIASSLEVCIHPTLSCDLRRITLTNNSEETRSLELTSYAEIVLQDSQADRAHPAFSKLFVETQVHDGAMLLAHRRPRGSNEKTLFASHFFTDDQKGSARIEWETSRNNFIGRARSLRSPLALNTNAPLTGTVGSVLDPVFSLRRTYVLAPGDSVQTTFCLGAASSQAELLESAASLKNLGTVDEAFLSADNTAIERLSEFELTPTQIPQLLELATRRLHGFTDYDQPNKVVSAKNESDAICNHLADHDVTEAQHDKLADYLNHLGIVAPQSPLARFNSVNAPFRPLTEADDRSKPHKLALGEYEEPLLFDNGIGGFTEDGREYVMRLRPQGDGTLQLPPMPWNNVVSNPGFGFIASETGAGYTWSGNSRLNRLTPWQNDPVCDPHSEAFYLRDEDTGEYWSLTPGPVPQVATYEVRHSWGYSSFRHSSDQLEQELLQFVPREDPVKISRVKITNLGDQPRRLSVFSYVQWDLSDGCPIGPLHTETSLDAEKNTIFACNQARAEYADHTAFAAIAGSSGDCSLTTDRSEFIGVQRTVGNPRALSHSSELNGRAGVSLDSCAAIQSTFTIEPGETVERSFLLGETGAHSEAQDLVSAYQSTETISKALSDVKSFWVDTLTAVKIETPAPAIDLMVNGWLLYQNLSCRFWGRSSSYQSGGAFGFRDQLQDCSALVHHWPELTRQQILRNAAHQFVEGDVLHWWHPPHSTGIRTAFADDLLWLPLVASEYVQATGDQSLWEEEVRYLTSEPLPAGEPEIFLTPRDSGEKGTVYEHCCRALDRGLTRGLNGLPLMGSGDWNDGMNRVGQGGTGESVWLGFFIDYILERMLPVCQQHGDKQRYERYGDYREQLRLALNDAGWDGNWYRRAYFDDGTPLGTAAADECQIDALVQAWAVMSNVAPPDRAASSIAAADQRLVDEQAGIIRLLDPPFDKMKNDPGYIKGYLPGVRENGGQYTHGVLWFIRAIAEMGQGTRACQLLEMISPVSHGNSPEVVDTYKAEPYVVAADVYGQPPHVGRAGWSWYTGSAGWMFRVAVESLLGIHLEDGTQLRIDPCISARWPECRVRYRLSDRKTVYEIHIQNPNKKERGVTSALLDGTVVELAENGALVPVQQDGLVHNVVVIL</sequence>
<dbReference type="SMART" id="SM01068">
    <property type="entry name" value="CBM_X"/>
    <property type="match status" value="1"/>
</dbReference>
<dbReference type="InterPro" id="IPR037824">
    <property type="entry name" value="GH94N_2_NdvB"/>
</dbReference>
<dbReference type="Gene3D" id="1.50.10.10">
    <property type="match status" value="1"/>
</dbReference>
<dbReference type="InterPro" id="IPR008928">
    <property type="entry name" value="6-hairpin_glycosidase_sf"/>
</dbReference>
<dbReference type="KEGG" id="bgok:Pr1d_27410"/>
<evidence type="ECO:0000313" key="6">
    <source>
        <dbReference type="Proteomes" id="UP000323917"/>
    </source>
</evidence>
<dbReference type="Pfam" id="PF06165">
    <property type="entry name" value="GH94_b-supersand"/>
    <property type="match status" value="2"/>
</dbReference>
<keyword evidence="1 5" id="KW-0328">Glycosyltransferase</keyword>
<dbReference type="InterPro" id="IPR052047">
    <property type="entry name" value="GH94_Enzymes"/>
</dbReference>
<dbReference type="Pfam" id="PF17167">
    <property type="entry name" value="Glyco_hydro_94"/>
    <property type="match status" value="1"/>
</dbReference>
<name>A0A5B9QD71_9BACT</name>
<dbReference type="Gene3D" id="2.70.98.40">
    <property type="entry name" value="Glycoside hydrolase, family 65, N-terminal domain"/>
    <property type="match status" value="2"/>
</dbReference>
<dbReference type="InterPro" id="IPR012341">
    <property type="entry name" value="6hp_glycosidase-like_sf"/>
</dbReference>
<dbReference type="InterPro" id="IPR010383">
    <property type="entry name" value="Glyco_hydrolase_94_b-supersand"/>
</dbReference>
<evidence type="ECO:0000313" key="5">
    <source>
        <dbReference type="EMBL" id="QEG35442.1"/>
    </source>
</evidence>
<dbReference type="EC" id="2.4.1.280" evidence="5"/>
<accession>A0A5B9QD71</accession>
<dbReference type="SUPFAM" id="SSF48208">
    <property type="entry name" value="Six-hairpin glycosidases"/>
    <property type="match status" value="1"/>
</dbReference>
<dbReference type="EMBL" id="CP042913">
    <property type="protein sequence ID" value="QEG35442.1"/>
    <property type="molecule type" value="Genomic_DNA"/>
</dbReference>
<dbReference type="Gene3D" id="2.60.420.10">
    <property type="entry name" value="Maltose phosphorylase, domain 3"/>
    <property type="match status" value="1"/>
</dbReference>
<evidence type="ECO:0000256" key="1">
    <source>
        <dbReference type="ARBA" id="ARBA00022676"/>
    </source>
</evidence>
<keyword evidence="6" id="KW-1185">Reference proteome</keyword>
<feature type="domain" description="Glycosyl hydrolase 94 supersandwich" evidence="3">
    <location>
        <begin position="435"/>
        <end position="711"/>
    </location>
</feature>
<dbReference type="OrthoDB" id="9769991at2"/>
<dbReference type="GO" id="GO:0030246">
    <property type="term" value="F:carbohydrate binding"/>
    <property type="evidence" value="ECO:0007669"/>
    <property type="project" value="InterPro"/>
</dbReference>
<evidence type="ECO:0000256" key="2">
    <source>
        <dbReference type="ARBA" id="ARBA00022679"/>
    </source>
</evidence>
<evidence type="ECO:0000259" key="3">
    <source>
        <dbReference type="Pfam" id="PF06165"/>
    </source>
</evidence>
<organism evidence="5 6">
    <name type="scientific">Bythopirellula goksoeyrii</name>
    <dbReference type="NCBI Taxonomy" id="1400387"/>
    <lineage>
        <taxon>Bacteria</taxon>
        <taxon>Pseudomonadati</taxon>
        <taxon>Planctomycetota</taxon>
        <taxon>Planctomycetia</taxon>
        <taxon>Pirellulales</taxon>
        <taxon>Lacipirellulaceae</taxon>
        <taxon>Bythopirellula</taxon>
    </lineage>
</organism>
<dbReference type="AlphaFoldDB" id="A0A5B9QD71"/>
<dbReference type="PANTHER" id="PTHR37469:SF2">
    <property type="entry name" value="CELLOBIONIC ACID PHOSPHORYLASE"/>
    <property type="match status" value="1"/>
</dbReference>
<feature type="domain" description="Glycosyl hydrolase 94 supersandwich" evidence="3">
    <location>
        <begin position="28"/>
        <end position="290"/>
    </location>
</feature>
<dbReference type="InterPro" id="IPR011013">
    <property type="entry name" value="Gal_mutarotase_sf_dom"/>
</dbReference>
<dbReference type="PANTHER" id="PTHR37469">
    <property type="entry name" value="CELLOBIONIC ACID PHOSPHORYLASE-RELATED"/>
    <property type="match status" value="1"/>
</dbReference>
<reference evidence="5 6" key="1">
    <citation type="submission" date="2019-08" db="EMBL/GenBank/DDBJ databases">
        <title>Deep-cultivation of Planctomycetes and their phenomic and genomic characterization uncovers novel biology.</title>
        <authorList>
            <person name="Wiegand S."/>
            <person name="Jogler M."/>
            <person name="Boedeker C."/>
            <person name="Pinto D."/>
            <person name="Vollmers J."/>
            <person name="Rivas-Marin E."/>
            <person name="Kohn T."/>
            <person name="Peeters S.H."/>
            <person name="Heuer A."/>
            <person name="Rast P."/>
            <person name="Oberbeckmann S."/>
            <person name="Bunk B."/>
            <person name="Jeske O."/>
            <person name="Meyerdierks A."/>
            <person name="Storesund J.E."/>
            <person name="Kallscheuer N."/>
            <person name="Luecker S."/>
            <person name="Lage O.M."/>
            <person name="Pohl T."/>
            <person name="Merkel B.J."/>
            <person name="Hornburger P."/>
            <person name="Mueller R.-W."/>
            <person name="Bruemmer F."/>
            <person name="Labrenz M."/>
            <person name="Spormann A.M."/>
            <person name="Op den Camp H."/>
            <person name="Overmann J."/>
            <person name="Amann R."/>
            <person name="Jetten M.S.M."/>
            <person name="Mascher T."/>
            <person name="Medema M.H."/>
            <person name="Devos D.P."/>
            <person name="Kaster A.-K."/>
            <person name="Ovreas L."/>
            <person name="Rohde M."/>
            <person name="Galperin M.Y."/>
            <person name="Jogler C."/>
        </authorList>
    </citation>
    <scope>NUCLEOTIDE SEQUENCE [LARGE SCALE GENOMIC DNA]</scope>
    <source>
        <strain evidence="5 6">Pr1d</strain>
    </source>
</reference>
<gene>
    <name evidence="5" type="primary">chbP</name>
    <name evidence="5" type="ORF">Pr1d_27410</name>
</gene>
<protein>
    <submittedName>
        <fullName evidence="5">N,N'-diacetylchitobiose phosphorylase</fullName>
        <ecNumber evidence="5">2.4.1.280</ecNumber>
    </submittedName>
</protein>